<dbReference type="EMBL" id="AZMM01017520">
    <property type="protein sequence ID" value="ETJ26114.1"/>
    <property type="molecule type" value="Genomic_DNA"/>
</dbReference>
<reference evidence="1" key="1">
    <citation type="submission" date="2013-12" db="EMBL/GenBank/DDBJ databases">
        <title>A Varibaculum cambriense genome reconstructed from a premature infant gut community with otherwise low bacterial novelty that shifts toward anaerobic metabolism during the third week of life.</title>
        <authorList>
            <person name="Brown C.T."/>
            <person name="Sharon I."/>
            <person name="Thomas B.C."/>
            <person name="Castelle C.J."/>
            <person name="Morowitz M.J."/>
            <person name="Banfield J.F."/>
        </authorList>
    </citation>
    <scope>NUCLEOTIDE SEQUENCE</scope>
</reference>
<proteinExistence type="predicted"/>
<evidence type="ECO:0000313" key="1">
    <source>
        <dbReference type="EMBL" id="ETJ26114.1"/>
    </source>
</evidence>
<feature type="non-terminal residue" evidence="1">
    <location>
        <position position="1"/>
    </location>
</feature>
<comment type="caution">
    <text evidence="1">The sequence shown here is derived from an EMBL/GenBank/DDBJ whole genome shotgun (WGS) entry which is preliminary data.</text>
</comment>
<organism evidence="1">
    <name type="scientific">human gut metagenome</name>
    <dbReference type="NCBI Taxonomy" id="408170"/>
    <lineage>
        <taxon>unclassified sequences</taxon>
        <taxon>metagenomes</taxon>
        <taxon>organismal metagenomes</taxon>
    </lineage>
</organism>
<accession>W1XBC4</accession>
<sequence>FSRYTGIALDDVAQGLVKDEITLSFEI</sequence>
<dbReference type="AlphaFoldDB" id="W1XBC4"/>
<gene>
    <name evidence="1" type="ORF">Q604_UNBC17520G0002</name>
</gene>
<name>W1XBC4_9ZZZZ</name>
<protein>
    <submittedName>
        <fullName evidence="1">Uncharacterized protein</fullName>
    </submittedName>
</protein>